<dbReference type="AlphaFoldDB" id="A0A914P4X7"/>
<dbReference type="Proteomes" id="UP000887578">
    <property type="component" value="Unplaced"/>
</dbReference>
<evidence type="ECO:0000256" key="1">
    <source>
        <dbReference type="SAM" id="SignalP"/>
    </source>
</evidence>
<keyword evidence="1" id="KW-0732">Signal</keyword>
<name>A0A914P4X7_9BILA</name>
<proteinExistence type="predicted"/>
<evidence type="ECO:0000313" key="3">
    <source>
        <dbReference type="WBParaSite" id="PDA_v2.g12386.t1"/>
    </source>
</evidence>
<feature type="signal peptide" evidence="1">
    <location>
        <begin position="1"/>
        <end position="27"/>
    </location>
</feature>
<keyword evidence="2" id="KW-1185">Reference proteome</keyword>
<organism evidence="2 3">
    <name type="scientific">Panagrolaimus davidi</name>
    <dbReference type="NCBI Taxonomy" id="227884"/>
    <lineage>
        <taxon>Eukaryota</taxon>
        <taxon>Metazoa</taxon>
        <taxon>Ecdysozoa</taxon>
        <taxon>Nematoda</taxon>
        <taxon>Chromadorea</taxon>
        <taxon>Rhabditida</taxon>
        <taxon>Tylenchina</taxon>
        <taxon>Panagrolaimomorpha</taxon>
        <taxon>Panagrolaimoidea</taxon>
        <taxon>Panagrolaimidae</taxon>
        <taxon>Panagrolaimus</taxon>
    </lineage>
</organism>
<protein>
    <submittedName>
        <fullName evidence="3">Secreted protein</fullName>
    </submittedName>
</protein>
<reference evidence="3" key="1">
    <citation type="submission" date="2022-11" db="UniProtKB">
        <authorList>
            <consortium name="WormBaseParasite"/>
        </authorList>
    </citation>
    <scope>IDENTIFICATION</scope>
</reference>
<sequence length="110" mass="11950">MSLSTWEIVLIVVGCILLWCCCCGVSCSGTYDCCNVVSCNGTNNDDDISETPAQIVIQPNGTRIVESSGYRHVKQTYASGAKREIIESTGNRAHGAPGKRTPYIEVIQEY</sequence>
<evidence type="ECO:0000313" key="2">
    <source>
        <dbReference type="Proteomes" id="UP000887578"/>
    </source>
</evidence>
<feature type="chain" id="PRO_5037230590" evidence="1">
    <location>
        <begin position="28"/>
        <end position="110"/>
    </location>
</feature>
<dbReference type="WBParaSite" id="PDA_v2.g12386.t1">
    <property type="protein sequence ID" value="PDA_v2.g12386.t1"/>
    <property type="gene ID" value="PDA_v2.g12386"/>
</dbReference>
<accession>A0A914P4X7</accession>